<dbReference type="RefSeq" id="WP_023304236.1">
    <property type="nucleotide sequence ID" value="NZ_JAMHKF010000008.1"/>
</dbReference>
<organism evidence="1 2">
    <name type="scientific">Enterobacter hormaechei</name>
    <dbReference type="NCBI Taxonomy" id="158836"/>
    <lineage>
        <taxon>Bacteria</taxon>
        <taxon>Pseudomonadati</taxon>
        <taxon>Pseudomonadota</taxon>
        <taxon>Gammaproteobacteria</taxon>
        <taxon>Enterobacterales</taxon>
        <taxon>Enterobacteriaceae</taxon>
        <taxon>Enterobacter</taxon>
        <taxon>Enterobacter cloacae complex</taxon>
    </lineage>
</organism>
<comment type="caution">
    <text evidence="1">The sequence shown here is derived from an EMBL/GenBank/DDBJ whole genome shotgun (WGS) entry which is preliminary data.</text>
</comment>
<name>A0A822WU79_9ENTR</name>
<proteinExistence type="predicted"/>
<evidence type="ECO:0000313" key="1">
    <source>
        <dbReference type="EMBL" id="CZX42769.1"/>
    </source>
</evidence>
<sequence length="103" mass="11070">MKNAHKKAIAIHVTCLSSVLDLGYLLDKNLPINIKNTTIPTGTPTIGVANALTPTAATIPPKVLNMMGMINIMIAWGIPAFQRSNTIMTTKNTMRKGIVCPLN</sequence>
<accession>A0A822WU79</accession>
<dbReference type="Proteomes" id="UP000076205">
    <property type="component" value="Unassembled WGS sequence"/>
</dbReference>
<evidence type="ECO:0000313" key="2">
    <source>
        <dbReference type="Proteomes" id="UP000076205"/>
    </source>
</evidence>
<reference evidence="1 2" key="1">
    <citation type="submission" date="2016-03" db="EMBL/GenBank/DDBJ databases">
        <authorList>
            <consortium name="Pathogen Informatics"/>
        </authorList>
    </citation>
    <scope>NUCLEOTIDE SEQUENCE [LARGE SCALE GENOMIC DNA]</scope>
    <source>
        <strain evidence="2">e1424</strain>
    </source>
</reference>
<dbReference type="AlphaFoldDB" id="A0A822WU79"/>
<protein>
    <submittedName>
        <fullName evidence="1">Uncharacterized protein</fullName>
    </submittedName>
</protein>
<gene>
    <name evidence="1" type="ORF">SAMEA2273352_02420</name>
</gene>
<dbReference type="EMBL" id="FJYW01000005">
    <property type="protein sequence ID" value="CZX42769.1"/>
    <property type="molecule type" value="Genomic_DNA"/>
</dbReference>